<dbReference type="RefSeq" id="WP_103201986.1">
    <property type="nucleotide sequence ID" value="NZ_CVTD020000008.1"/>
</dbReference>
<organism evidence="1 2">
    <name type="scientific">Herbinix hemicellulosilytica</name>
    <dbReference type="NCBI Taxonomy" id="1564487"/>
    <lineage>
        <taxon>Bacteria</taxon>
        <taxon>Bacillati</taxon>
        <taxon>Bacillota</taxon>
        <taxon>Clostridia</taxon>
        <taxon>Lachnospirales</taxon>
        <taxon>Lachnospiraceae</taxon>
        <taxon>Herbinix</taxon>
    </lineage>
</organism>
<name>A0A0H5SG98_HERHM</name>
<evidence type="ECO:0000313" key="1">
    <source>
        <dbReference type="EMBL" id="CRZ33836.1"/>
    </source>
</evidence>
<evidence type="ECO:0000313" key="2">
    <source>
        <dbReference type="Proteomes" id="UP000236497"/>
    </source>
</evidence>
<reference evidence="1 2" key="1">
    <citation type="submission" date="2015-06" db="EMBL/GenBank/DDBJ databases">
        <authorList>
            <person name="Wibberg Daniel"/>
        </authorList>
    </citation>
    <scope>NUCLEOTIDE SEQUENCE [LARGE SCALE GENOMIC DNA]</scope>
    <source>
        <strain evidence="1 2">T3/55T</strain>
    </source>
</reference>
<dbReference type="AlphaFoldDB" id="A0A0H5SG98"/>
<proteinExistence type="predicted"/>
<keyword evidence="2" id="KW-1185">Reference proteome</keyword>
<dbReference type="Proteomes" id="UP000236497">
    <property type="component" value="Unassembled WGS sequence"/>
</dbReference>
<sequence length="64" mass="8451">MSCCKNWGFRRERHYDRFDPYDPFYRHERKDLHRHYRYRNLYRDGYLSCPSRKCGYYDYRKYYK</sequence>
<protein>
    <submittedName>
        <fullName evidence="1">Uncharacterized protein</fullName>
    </submittedName>
</protein>
<dbReference type="EMBL" id="CVTD020000008">
    <property type="protein sequence ID" value="CRZ33836.1"/>
    <property type="molecule type" value="Genomic_DNA"/>
</dbReference>
<accession>A0A0H5SG98</accession>
<gene>
    <name evidence="1" type="ORF">HHT355_0632</name>
</gene>